<keyword evidence="1" id="KW-0732">Signal</keyword>
<evidence type="ECO:0000259" key="2">
    <source>
        <dbReference type="Pfam" id="PF20041"/>
    </source>
</evidence>
<proteinExistence type="predicted"/>
<dbReference type="EMBL" id="JABAIA010000002">
    <property type="protein sequence ID" value="NLR67214.1"/>
    <property type="molecule type" value="Genomic_DNA"/>
</dbReference>
<sequence>MKAIQLLRRAIIILLIFAGKINLQAQCTEEPACLAGTTVDFEISYDPAVSNISWSVNAGGEIVGGQNRKIVNVKFPTAGFYTVSVYYLKNGAEKGGCWNIWARNPLSGGVISANNATVLKGDVLEYSRITNTTAGSGGIGEDRGYKTAYQWQESPDGITWTDVGGAVGIDCTGSSICEGRVYFRRRIWDFYETAYSNVVYVDVVPALNAGTVSSSQIITPGSAPAQFQGTAASGGANVYTYQWESSVNGINWTSIGGATGTGYQAPVLNETTYFRRKTVSDQLSGYSNVLQVIATDATTVNKPVSNNVTAVAPVVAVRDYSAVNTANLNKVTSFTLLRPGILTGSQLDGLTDQRDFQKTVSYLDGLGRPIESIAVNAGSNQKDLVGVNMYDQFGNQPVEHLSYLAATDNSNKGSFRTDVATRQPEYYNTLTNNQEGYFYRKTTPEESPLSRAVESADPGKSFAGNNVSRVVTTRTSLETDNVRIWSIGENDDDKPVSTGVYPTAALNVNIGTDEHNLKNYQYYDRQGRLVMMAEQADADNPANELRTYYVYAASGVLRYIITPLAVKYCATKNEWGFGNSDGEKALKELCYKYIYDSKGRVVSKWIPGAQMPDHIVYDSRSRPVLSQNARLKSRDEWMLRFYDGLDRIVMVALYKNPTATRESLQNMVDQTVANNVGITFNNPPATDLYLDRRDNSRIYEATQTITFVTGFESVSGDEFEAKINPAATARMETITVNNPVPGITGYDPQAIYYYDRYQWTEARPFDNSFKLEPGTNPYPVPVKASSQVFGKATGTKIKVSGKNQWLSTTVFYDEKGRIIQSQADNISGGVDMTTLQYDFSGNVLSYYQSIRNPRSTGSPLVRMQISYAYDVNGNVTQTNHTLFDNNTAVTKQLSTCTYDELGRLKTKQLSNLETLSFNYNLNGQLTGINSDYAKNKAAGNYFGMELFYETGFSRKSLKGTLAGVSWRRTGNPDEWHAYGYTYDNAGRFSRADYSQNTSGNWNNGTADYTSGVLQYDENGNIKKMRQLGMLTGNVKTTIDDLTYTNDNNEWSNTLKGVTDIQGDKHLGDFKNYNGRTGNDDYSYDVAGSLIKDKNRGITIVNNFLTGKPDKISIDKNPDQSIEYLYDVAGNTLSRTVKDGANSIEYTYISGLLYKNNELVYIPQPEGRIRKNASGSPVYDFFITDYLGNVRTVITDETSQLYYRASHEDNPQPVPAVPEREAFSFPENIDVIPPGHKFYNYNGVSNKKYVRLNSNEAGRKIGTGKVLRVMAGDMVEVGVLSWYQQNSPANNTPSSLPADIVNQLINALLGPASTVPNGKGNLLQSNASGLILNRDEFNTYVNNTQSENLPSAVPKAYLNYVLFDDNFKMVNGGVARVQQPNEVSPLTGQMNVTKNGFLYVYISNESPTDVFFDDLVVKHTTGHLLQEDSYYPFGLQMTGLSSRALNRPQNNLLFNGIEKTDEFDLGLYNAFYRTMDPQIGRWWQVDPENQQYYNLSPYNVNVNNPVNFADPLGNSVTDWFGRFGALIWKDSEASSMVINGQIFTNMGKDLIVKVGGYTYVYFGEKLISINGENMINSGHQFVEFVSKLGTSALSDLTRSIYNQKVNRESSFARGLTGNGVLSDETLDRFRKEANRESLSALKTAWAKELSGTDPASINYMINPFARANFLSTRALAATSNEEALGLISATAVDVATQWLFGMEGIRPRNFKPGLSFSTAEMPKVNNSIIVGDGGNYVTRMKYVRDIYEHETLSDIVQSAVDRTNGTGLEHAVVRLGPNSPFPGLKVMVSGGTHGIEFAPGEITTLFGHTHPTVTGASAADFRALQQLNQSKQYIFEGLTGEKLLIRKP</sequence>
<evidence type="ECO:0000256" key="1">
    <source>
        <dbReference type="SAM" id="SignalP"/>
    </source>
</evidence>
<dbReference type="Proteomes" id="UP000570474">
    <property type="component" value="Unassembled WGS sequence"/>
</dbReference>
<reference evidence="3 4" key="1">
    <citation type="submission" date="2020-04" db="EMBL/GenBank/DDBJ databases">
        <authorList>
            <person name="Yin C."/>
        </authorList>
    </citation>
    <scope>NUCLEOTIDE SEQUENCE [LARGE SCALE GENOMIC DNA]</scope>
    <source>
        <strain evidence="3 4">Ae27</strain>
    </source>
</reference>
<feature type="signal peptide" evidence="1">
    <location>
        <begin position="1"/>
        <end position="25"/>
    </location>
</feature>
<comment type="caution">
    <text evidence="3">The sequence shown here is derived from an EMBL/GenBank/DDBJ whole genome shotgun (WGS) entry which is preliminary data.</text>
</comment>
<dbReference type="InterPro" id="IPR045619">
    <property type="entry name" value="DUF6443"/>
</dbReference>
<dbReference type="Pfam" id="PF20041">
    <property type="entry name" value="DUF6443"/>
    <property type="match status" value="1"/>
</dbReference>
<gene>
    <name evidence="3" type="ORF">HGH92_23100</name>
</gene>
<evidence type="ECO:0000313" key="3">
    <source>
        <dbReference type="EMBL" id="NLR67214.1"/>
    </source>
</evidence>
<feature type="domain" description="DUF6443" evidence="2">
    <location>
        <begin position="350"/>
        <end position="470"/>
    </location>
</feature>
<accession>A0A847RYZ5</accession>
<name>A0A847RYZ5_9BACT</name>
<feature type="chain" id="PRO_5032861203" description="DUF6443 domain-containing protein" evidence="1">
    <location>
        <begin position="26"/>
        <end position="1847"/>
    </location>
</feature>
<dbReference type="InterPro" id="IPR022385">
    <property type="entry name" value="Rhs_assc_core"/>
</dbReference>
<protein>
    <recommendedName>
        <fullName evidence="2">DUF6443 domain-containing protein</fullName>
    </recommendedName>
</protein>
<dbReference type="PANTHER" id="PTHR32305">
    <property type="match status" value="1"/>
</dbReference>
<dbReference type="Gene3D" id="2.180.10.10">
    <property type="entry name" value="RHS repeat-associated core"/>
    <property type="match status" value="2"/>
</dbReference>
<dbReference type="PANTHER" id="PTHR32305:SF15">
    <property type="entry name" value="PROTEIN RHSA-RELATED"/>
    <property type="match status" value="1"/>
</dbReference>
<dbReference type="InterPro" id="IPR050708">
    <property type="entry name" value="T6SS_VgrG/RHS"/>
</dbReference>
<dbReference type="NCBIfam" id="TIGR03696">
    <property type="entry name" value="Rhs_assc_core"/>
    <property type="match status" value="1"/>
</dbReference>
<keyword evidence="4" id="KW-1185">Reference proteome</keyword>
<organism evidence="3 4">
    <name type="scientific">Chitinophaga varians</name>
    <dbReference type="NCBI Taxonomy" id="2202339"/>
    <lineage>
        <taxon>Bacteria</taxon>
        <taxon>Pseudomonadati</taxon>
        <taxon>Bacteroidota</taxon>
        <taxon>Chitinophagia</taxon>
        <taxon>Chitinophagales</taxon>
        <taxon>Chitinophagaceae</taxon>
        <taxon>Chitinophaga</taxon>
    </lineage>
</organism>
<evidence type="ECO:0000313" key="4">
    <source>
        <dbReference type="Proteomes" id="UP000570474"/>
    </source>
</evidence>
<dbReference type="RefSeq" id="WP_168873095.1">
    <property type="nucleotide sequence ID" value="NZ_JABAIA010000002.1"/>
</dbReference>